<organism evidence="2 3">
    <name type="scientific">Xanthobacter flavus</name>
    <dbReference type="NCBI Taxonomy" id="281"/>
    <lineage>
        <taxon>Bacteria</taxon>
        <taxon>Pseudomonadati</taxon>
        <taxon>Pseudomonadota</taxon>
        <taxon>Alphaproteobacteria</taxon>
        <taxon>Hyphomicrobiales</taxon>
        <taxon>Xanthobacteraceae</taxon>
        <taxon>Xanthobacter</taxon>
    </lineage>
</organism>
<feature type="region of interest" description="Disordered" evidence="1">
    <location>
        <begin position="96"/>
        <end position="129"/>
    </location>
</feature>
<accession>A0A9W6CGY2</accession>
<reference evidence="2" key="1">
    <citation type="submission" date="2022-12" db="EMBL/GenBank/DDBJ databases">
        <title>Reference genome sequencing for broad-spectrum identification of bacterial and archaeal isolates by mass spectrometry.</title>
        <authorList>
            <person name="Sekiguchi Y."/>
            <person name="Tourlousse D.M."/>
        </authorList>
    </citation>
    <scope>NUCLEOTIDE SEQUENCE</scope>
    <source>
        <strain evidence="2">301</strain>
    </source>
</reference>
<evidence type="ECO:0000313" key="3">
    <source>
        <dbReference type="Proteomes" id="UP001144397"/>
    </source>
</evidence>
<gene>
    <name evidence="2" type="ORF">XFLAVUS301_18870</name>
</gene>
<sequence>MGLLPPATAGRDAGQRGDHDAFPLPTTMTMGTGKAPNGLGHRLPPCPVHHAHARLTVSLARKMLAAPAKSPARSVRAPARYRARVTRGGTGGIRASLCLSTPSQKFPPNIAGRQRHSSPKLAFVRAKSP</sequence>
<dbReference type="Proteomes" id="UP001144397">
    <property type="component" value="Unassembled WGS sequence"/>
</dbReference>
<feature type="region of interest" description="Disordered" evidence="1">
    <location>
        <begin position="1"/>
        <end position="43"/>
    </location>
</feature>
<proteinExistence type="predicted"/>
<evidence type="ECO:0000256" key="1">
    <source>
        <dbReference type="SAM" id="MobiDB-lite"/>
    </source>
</evidence>
<protein>
    <submittedName>
        <fullName evidence="2">Uncharacterized protein</fullName>
    </submittedName>
</protein>
<dbReference type="AlphaFoldDB" id="A0A9W6CGY2"/>
<name>A0A9W6CGY2_XANFL</name>
<evidence type="ECO:0000313" key="2">
    <source>
        <dbReference type="EMBL" id="GLI22213.1"/>
    </source>
</evidence>
<comment type="caution">
    <text evidence="2">The sequence shown here is derived from an EMBL/GenBank/DDBJ whole genome shotgun (WGS) entry which is preliminary data.</text>
</comment>
<dbReference type="EMBL" id="BSDO01000002">
    <property type="protein sequence ID" value="GLI22213.1"/>
    <property type="molecule type" value="Genomic_DNA"/>
</dbReference>